<sequence>MMRLRYAEPQGEKYGGRSKSYHRFPLPACLSSISIMQCFVNWPLQDKVVRNGSRAIISQQAFWALTMKGTEKMMSVIIYTEQISLEEISALNPMLTGGSCIVPVHTGHQDPTAKRSTGFYRTRMLEVAHGETRFWRGLSSGPAGVMLGRWIELTTLKKASCLVASERKGNQKGAWQP</sequence>
<name>J3M0H1_ORYBR</name>
<dbReference type="EnsemblPlants" id="OB04G28960.1">
    <property type="protein sequence ID" value="OB04G28960.1"/>
    <property type="gene ID" value="OB04G28960"/>
</dbReference>
<evidence type="ECO:0000313" key="1">
    <source>
        <dbReference type="EnsemblPlants" id="OB04G28960.1"/>
    </source>
</evidence>
<dbReference type="Proteomes" id="UP000006038">
    <property type="component" value="Chromosome 4"/>
</dbReference>
<reference evidence="1" key="2">
    <citation type="submission" date="2013-04" db="UniProtKB">
        <authorList>
            <consortium name="EnsemblPlants"/>
        </authorList>
    </citation>
    <scope>IDENTIFICATION</scope>
</reference>
<accession>J3M0H1</accession>
<keyword evidence="2" id="KW-1185">Reference proteome</keyword>
<dbReference type="HOGENOM" id="CLU_1520146_0_0_1"/>
<protein>
    <submittedName>
        <fullName evidence="1">Uncharacterized protein</fullName>
    </submittedName>
</protein>
<reference evidence="1" key="1">
    <citation type="journal article" date="2013" name="Nat. Commun.">
        <title>Whole-genome sequencing of Oryza brachyantha reveals mechanisms underlying Oryza genome evolution.</title>
        <authorList>
            <person name="Chen J."/>
            <person name="Huang Q."/>
            <person name="Gao D."/>
            <person name="Wang J."/>
            <person name="Lang Y."/>
            <person name="Liu T."/>
            <person name="Li B."/>
            <person name="Bai Z."/>
            <person name="Luis Goicoechea J."/>
            <person name="Liang C."/>
            <person name="Chen C."/>
            <person name="Zhang W."/>
            <person name="Sun S."/>
            <person name="Liao Y."/>
            <person name="Zhang X."/>
            <person name="Yang L."/>
            <person name="Song C."/>
            <person name="Wang M."/>
            <person name="Shi J."/>
            <person name="Liu G."/>
            <person name="Liu J."/>
            <person name="Zhou H."/>
            <person name="Zhou W."/>
            <person name="Yu Q."/>
            <person name="An N."/>
            <person name="Chen Y."/>
            <person name="Cai Q."/>
            <person name="Wang B."/>
            <person name="Liu B."/>
            <person name="Min J."/>
            <person name="Huang Y."/>
            <person name="Wu H."/>
            <person name="Li Z."/>
            <person name="Zhang Y."/>
            <person name="Yin Y."/>
            <person name="Song W."/>
            <person name="Jiang J."/>
            <person name="Jackson S.A."/>
            <person name="Wing R.A."/>
            <person name="Wang J."/>
            <person name="Chen M."/>
        </authorList>
    </citation>
    <scope>NUCLEOTIDE SEQUENCE [LARGE SCALE GENOMIC DNA]</scope>
    <source>
        <strain evidence="1">cv. IRGC 101232</strain>
    </source>
</reference>
<evidence type="ECO:0000313" key="2">
    <source>
        <dbReference type="Proteomes" id="UP000006038"/>
    </source>
</evidence>
<organism evidence="1">
    <name type="scientific">Oryza brachyantha</name>
    <name type="common">malo sina</name>
    <dbReference type="NCBI Taxonomy" id="4533"/>
    <lineage>
        <taxon>Eukaryota</taxon>
        <taxon>Viridiplantae</taxon>
        <taxon>Streptophyta</taxon>
        <taxon>Embryophyta</taxon>
        <taxon>Tracheophyta</taxon>
        <taxon>Spermatophyta</taxon>
        <taxon>Magnoliopsida</taxon>
        <taxon>Liliopsida</taxon>
        <taxon>Poales</taxon>
        <taxon>Poaceae</taxon>
        <taxon>BOP clade</taxon>
        <taxon>Oryzoideae</taxon>
        <taxon>Oryzeae</taxon>
        <taxon>Oryzinae</taxon>
        <taxon>Oryza</taxon>
    </lineage>
</organism>
<dbReference type="Gramene" id="OB04G28960.1">
    <property type="protein sequence ID" value="OB04G28960.1"/>
    <property type="gene ID" value="OB04G28960"/>
</dbReference>
<proteinExistence type="predicted"/>
<dbReference type="AlphaFoldDB" id="J3M0H1"/>